<organism evidence="1 2">
    <name type="scientific">Araneus ventricosus</name>
    <name type="common">Orbweaver spider</name>
    <name type="synonym">Epeira ventricosa</name>
    <dbReference type="NCBI Taxonomy" id="182803"/>
    <lineage>
        <taxon>Eukaryota</taxon>
        <taxon>Metazoa</taxon>
        <taxon>Ecdysozoa</taxon>
        <taxon>Arthropoda</taxon>
        <taxon>Chelicerata</taxon>
        <taxon>Arachnida</taxon>
        <taxon>Araneae</taxon>
        <taxon>Araneomorphae</taxon>
        <taxon>Entelegynae</taxon>
        <taxon>Araneoidea</taxon>
        <taxon>Araneidae</taxon>
        <taxon>Araneus</taxon>
    </lineage>
</organism>
<dbReference type="AlphaFoldDB" id="A0A4Y2EAV3"/>
<evidence type="ECO:0000313" key="1">
    <source>
        <dbReference type="EMBL" id="GBM24984.1"/>
    </source>
</evidence>
<protein>
    <submittedName>
        <fullName evidence="1">Uncharacterized protein</fullName>
    </submittedName>
</protein>
<reference evidence="1 2" key="1">
    <citation type="journal article" date="2019" name="Sci. Rep.">
        <title>Orb-weaving spider Araneus ventricosus genome elucidates the spidroin gene catalogue.</title>
        <authorList>
            <person name="Kono N."/>
            <person name="Nakamura H."/>
            <person name="Ohtoshi R."/>
            <person name="Moran D.A.P."/>
            <person name="Shinohara A."/>
            <person name="Yoshida Y."/>
            <person name="Fujiwara M."/>
            <person name="Mori M."/>
            <person name="Tomita M."/>
            <person name="Arakawa K."/>
        </authorList>
    </citation>
    <scope>NUCLEOTIDE SEQUENCE [LARGE SCALE GENOMIC DNA]</scope>
</reference>
<accession>A0A4Y2EAV3</accession>
<sequence length="157" mass="18039">MTIELWGSCYLAIRRLSSNSTCNFKSNARGRTECFKASELWQYVQRKTLTTNTPVRVLGDIPFENFAKQLLLLGDGKFPTESASDLISIPSHFYVSVPSLKELMRYVFQDSSNKYKYYHWLCERAIVTPKNEKVNKINDIILKKLPENSITCKSVDG</sequence>
<gene>
    <name evidence="1" type="ORF">AVEN_262133_1</name>
</gene>
<name>A0A4Y2EAV3_ARAVE</name>
<evidence type="ECO:0000313" key="2">
    <source>
        <dbReference type="Proteomes" id="UP000499080"/>
    </source>
</evidence>
<keyword evidence="2" id="KW-1185">Reference proteome</keyword>
<dbReference type="OrthoDB" id="272985at2759"/>
<dbReference type="Proteomes" id="UP000499080">
    <property type="component" value="Unassembled WGS sequence"/>
</dbReference>
<proteinExistence type="predicted"/>
<comment type="caution">
    <text evidence="1">The sequence shown here is derived from an EMBL/GenBank/DDBJ whole genome shotgun (WGS) entry which is preliminary data.</text>
</comment>
<dbReference type="EMBL" id="BGPR01000529">
    <property type="protein sequence ID" value="GBM24984.1"/>
    <property type="molecule type" value="Genomic_DNA"/>
</dbReference>